<sequence>MKIKRLPKILTLHLKRFKYIEENGNYKLSKLFHTVVYPYYLRLSNTTDDVDNPDRLYELYAVIVHLGSGSCYGHYVSVIKTESGWTLFDDERVEPVNEMFVRRFFGNFPGEATAYILFYQTADTSIQNESNVFDTKASLENLGKNQSTKSAFELLNFYEQTFEPTTLNPSLSNKIDIGVGSLKSSTLAHLPSHLLRPLEPALCTELPLCLNRRSFLRGRYDSLYSSSLSNINVCSESNIFYERIHNKVENKEKNRNTFIQQTGFFFQKMFFDKDKNKKEEILDKNL</sequence>
<dbReference type="Proteomes" id="UP000768646">
    <property type="component" value="Unassembled WGS sequence"/>
</dbReference>
<organism evidence="1 2">
    <name type="scientific">Pneumocystis oryctolagi</name>
    <dbReference type="NCBI Taxonomy" id="42067"/>
    <lineage>
        <taxon>Eukaryota</taxon>
        <taxon>Fungi</taxon>
        <taxon>Dikarya</taxon>
        <taxon>Ascomycota</taxon>
        <taxon>Taphrinomycotina</taxon>
        <taxon>Pneumocystomycetes</taxon>
        <taxon>Pneumocystaceae</taxon>
        <taxon>Pneumocystis</taxon>
    </lineage>
</organism>
<reference evidence="1 2" key="1">
    <citation type="journal article" date="2021" name="Commun. Biol.">
        <title>Genomic insights into the host specific adaptation of the Pneumocystis genus.</title>
        <authorList>
            <person name="Cisse O.H."/>
            <person name="Ma L."/>
            <person name="Dekker J.P."/>
            <person name="Khil P.P."/>
            <person name="Youn J.-H."/>
            <person name="Brenchley J.M."/>
            <person name="Blair R."/>
            <person name="Pahar B."/>
            <person name="Chabe M."/>
            <person name="Van Rompay K.K.A."/>
            <person name="Keesler R."/>
            <person name="Sukura A."/>
            <person name="Hirsch V."/>
            <person name="Kutty G."/>
            <person name="Liu Y."/>
            <person name="Peng L."/>
            <person name="Chen J."/>
            <person name="Song J."/>
            <person name="Weissenbacher-Lang C."/>
            <person name="Xu J."/>
            <person name="Upham N.S."/>
            <person name="Stajich J.E."/>
            <person name="Cuomo C.A."/>
            <person name="Cushion M.T."/>
            <person name="Kovacs J.A."/>
        </authorList>
    </citation>
    <scope>NUCLEOTIDE SEQUENCE [LARGE SCALE GENOMIC DNA]</scope>
    <source>
        <strain evidence="1 2">RABM</strain>
    </source>
</reference>
<dbReference type="EMBL" id="JABTEG010000008">
    <property type="protein sequence ID" value="KAG4304469.1"/>
    <property type="molecule type" value="Genomic_DNA"/>
</dbReference>
<keyword evidence="2" id="KW-1185">Reference proteome</keyword>
<protein>
    <submittedName>
        <fullName evidence="1">Uncharacterized protein</fullName>
    </submittedName>
</protein>
<evidence type="ECO:0000313" key="1">
    <source>
        <dbReference type="EMBL" id="KAG4304469.1"/>
    </source>
</evidence>
<proteinExistence type="predicted"/>
<gene>
    <name evidence="1" type="ORF">PORY_002179</name>
</gene>
<accession>A0ACB7CCA4</accession>
<name>A0ACB7CCA4_9ASCO</name>
<comment type="caution">
    <text evidence="1">The sequence shown here is derived from an EMBL/GenBank/DDBJ whole genome shotgun (WGS) entry which is preliminary data.</text>
</comment>
<evidence type="ECO:0000313" key="2">
    <source>
        <dbReference type="Proteomes" id="UP000768646"/>
    </source>
</evidence>